<evidence type="ECO:0000313" key="1">
    <source>
        <dbReference type="EMBL" id="CEF85246.1"/>
    </source>
</evidence>
<evidence type="ECO:0000313" key="3">
    <source>
        <dbReference type="Proteomes" id="UP000070720"/>
    </source>
</evidence>
<sequence>MEEIFSSINVDQGRLCVLSYVTVPVMHPSWSPTVLSKNGAYMTAMVRYAAGITGFTIVACSRFLTDETGAYSKNRDLNEPGLQFGVLAQVTFPGDLSPCFKDEFIRLYPTKDVSFTYVFVQLERSQRIAQPMSDIEKGCTLSLSPIQITIMNVMLTTLGTYTYITPHLKPSSQ</sequence>
<dbReference type="EMBL" id="HG970335">
    <property type="protein sequence ID" value="CEF85246.1"/>
    <property type="molecule type" value="Genomic_DNA"/>
</dbReference>
<reference evidence="2" key="4">
    <citation type="submission" date="2017-01" db="UniProtKB">
        <authorList>
            <consortium name="EnsemblFungi"/>
        </authorList>
    </citation>
    <scope>IDENTIFICATION</scope>
    <source>
        <strain evidence="2">PH-1 / ATCC MYA-4620 / FGSC 9075 / NRRL 31084</strain>
    </source>
</reference>
<dbReference type="eggNOG" id="ENOG502T6SI">
    <property type="taxonomic scope" value="Eukaryota"/>
</dbReference>
<gene>
    <name evidence="1" type="ORF">FGRAMPH1_01T25575</name>
</gene>
<accession>I1S8N7</accession>
<reference evidence="2 3" key="2">
    <citation type="journal article" date="2010" name="Nature">
        <title>Comparative genomics reveals mobile pathogenicity chromosomes in Fusarium.</title>
        <authorList>
            <person name="Ma L.J."/>
            <person name="van der Does H.C."/>
            <person name="Borkovich K.A."/>
            <person name="Coleman J.J."/>
            <person name="Daboussi M.J."/>
            <person name="Di Pietro A."/>
            <person name="Dufresne M."/>
            <person name="Freitag M."/>
            <person name="Grabherr M."/>
            <person name="Henrissat B."/>
            <person name="Houterman P.M."/>
            <person name="Kang S."/>
            <person name="Shim W.B."/>
            <person name="Woloshuk C."/>
            <person name="Xie X."/>
            <person name="Xu J.R."/>
            <person name="Antoniw J."/>
            <person name="Baker S.E."/>
            <person name="Bluhm B.H."/>
            <person name="Breakspear A."/>
            <person name="Brown D.W."/>
            <person name="Butchko R.A."/>
            <person name="Chapman S."/>
            <person name="Coulson R."/>
            <person name="Coutinho P.M."/>
            <person name="Danchin E.G."/>
            <person name="Diener A."/>
            <person name="Gale L.R."/>
            <person name="Gardiner D.M."/>
            <person name="Goff S."/>
            <person name="Hammond-Kosack K.E."/>
            <person name="Hilburn K."/>
            <person name="Hua-Van A."/>
            <person name="Jonkers W."/>
            <person name="Kazan K."/>
            <person name="Kodira C.D."/>
            <person name="Koehrsen M."/>
            <person name="Kumar L."/>
            <person name="Lee Y.H."/>
            <person name="Li L."/>
            <person name="Manners J.M."/>
            <person name="Miranda-Saavedra D."/>
            <person name="Mukherjee M."/>
            <person name="Park G."/>
            <person name="Park J."/>
            <person name="Park S.Y."/>
            <person name="Proctor R.H."/>
            <person name="Regev A."/>
            <person name="Ruiz-Roldan M.C."/>
            <person name="Sain D."/>
            <person name="Sakthikumar S."/>
            <person name="Sykes S."/>
            <person name="Schwartz D.C."/>
            <person name="Turgeon B.G."/>
            <person name="Wapinski I."/>
            <person name="Yoder O."/>
            <person name="Young S."/>
            <person name="Zeng Q."/>
            <person name="Zhou S."/>
            <person name="Galagan J."/>
            <person name="Cuomo C.A."/>
            <person name="Kistler H.C."/>
            <person name="Rep M."/>
        </authorList>
    </citation>
    <scope>GENOME REANNOTATION</scope>
    <source>
        <strain evidence="3">ATCC MYA-4620 / CBS 123657 / FGSC 9075 / NRRL 31084 / PH-1</strain>
        <strain evidence="2">PH-1 / ATCC MYA-4620 / FGSC 9075 / NRRL 31084</strain>
    </source>
</reference>
<reference evidence="2 3" key="1">
    <citation type="journal article" date="2007" name="Science">
        <title>The Fusarium graminearum genome reveals a link between localized polymorphism and pathogen specialization.</title>
        <authorList>
            <person name="Cuomo C.A."/>
            <person name="Gueldener U."/>
            <person name="Xu J.-R."/>
            <person name="Trail F."/>
            <person name="Turgeon B.G."/>
            <person name="Di Pietro A."/>
            <person name="Walton J.D."/>
            <person name="Ma L.-J."/>
            <person name="Baker S.E."/>
            <person name="Rep M."/>
            <person name="Adam G."/>
            <person name="Antoniw J."/>
            <person name="Baldwin T."/>
            <person name="Calvo S.E."/>
            <person name="Chang Y.-L."/>
            <person name="DeCaprio D."/>
            <person name="Gale L.R."/>
            <person name="Gnerre S."/>
            <person name="Goswami R.S."/>
            <person name="Hammond-Kosack K."/>
            <person name="Harris L.J."/>
            <person name="Hilburn K."/>
            <person name="Kennell J.C."/>
            <person name="Kroken S."/>
            <person name="Magnuson J.K."/>
            <person name="Mannhaupt G."/>
            <person name="Mauceli E.W."/>
            <person name="Mewes H.-W."/>
            <person name="Mitterbauer R."/>
            <person name="Muehlbauer G."/>
            <person name="Muensterkoetter M."/>
            <person name="Nelson D."/>
            <person name="O'Donnell K."/>
            <person name="Ouellet T."/>
            <person name="Qi W."/>
            <person name="Quesneville H."/>
            <person name="Roncero M.I.G."/>
            <person name="Seong K.-Y."/>
            <person name="Tetko I.V."/>
            <person name="Urban M."/>
            <person name="Waalwijk C."/>
            <person name="Ward T.J."/>
            <person name="Yao J."/>
            <person name="Birren B.W."/>
            <person name="Kistler H.C."/>
        </authorList>
    </citation>
    <scope>NUCLEOTIDE SEQUENCE [LARGE SCALE GENOMIC DNA]</scope>
    <source>
        <strain evidence="3">ATCC MYA-4620 / CBS 123657 / FGSC 9075 / NRRL 31084 / PH-1</strain>
        <strain evidence="2">PH-1 / ATCC MYA-4620 / FGSC 9075 / NRRL 31084</strain>
    </source>
</reference>
<dbReference type="EnsemblFungi" id="CEF85246">
    <property type="protein sequence ID" value="CEF85246"/>
    <property type="gene ID" value="FGRRES_13215"/>
</dbReference>
<dbReference type="KEGG" id="fgr:FGSG_13215"/>
<dbReference type="VEuPathDB" id="FungiDB:FGRAMPH1_01G25575"/>
<accession>A0A098DTP1</accession>
<dbReference type="RefSeq" id="XP_011327569.1">
    <property type="nucleotide sequence ID" value="XM_011329267.1"/>
</dbReference>
<dbReference type="AlphaFoldDB" id="I1S8N7"/>
<keyword evidence="3" id="KW-1185">Reference proteome</keyword>
<name>I1S8N7_GIBZE</name>
<dbReference type="InParanoid" id="I1S8N7"/>
<proteinExistence type="predicted"/>
<evidence type="ECO:0000313" key="2">
    <source>
        <dbReference type="EnsemblFungi" id="CEF85246"/>
    </source>
</evidence>
<dbReference type="HOGENOM" id="CLU_1547729_0_0_1"/>
<protein>
    <submittedName>
        <fullName evidence="1">Chromosome 4, complete genome</fullName>
    </submittedName>
</protein>
<dbReference type="OrthoDB" id="1523883at2759"/>
<dbReference type="Proteomes" id="UP000070720">
    <property type="component" value="Chromosome 4"/>
</dbReference>
<reference evidence="1 3" key="3">
    <citation type="journal article" date="2015" name="BMC Genomics">
        <title>The completed genome sequence of the pathogenic ascomycete fungus Fusarium graminearum.</title>
        <authorList>
            <person name="King R."/>
            <person name="Urban M."/>
            <person name="Hammond-Kosack M.C."/>
            <person name="Hassani-Pak K."/>
            <person name="Hammond-Kosack K.E."/>
        </authorList>
    </citation>
    <scope>NUCLEOTIDE SEQUENCE [LARGE SCALE GENOMIC DNA]</scope>
    <source>
        <strain evidence="3">ATCC MYA-4620 / CBS 123657 / FGSC 9075 / NRRL 31084 / PH-1</strain>
        <strain evidence="1">PH-1</strain>
    </source>
</reference>
<organism evidence="1 3">
    <name type="scientific">Gibberella zeae (strain ATCC MYA-4620 / CBS 123657 / FGSC 9075 / NRRL 31084 / PH-1)</name>
    <name type="common">Wheat head blight fungus</name>
    <name type="synonym">Fusarium graminearum</name>
    <dbReference type="NCBI Taxonomy" id="229533"/>
    <lineage>
        <taxon>Eukaryota</taxon>
        <taxon>Fungi</taxon>
        <taxon>Dikarya</taxon>
        <taxon>Ascomycota</taxon>
        <taxon>Pezizomycotina</taxon>
        <taxon>Sordariomycetes</taxon>
        <taxon>Hypocreomycetidae</taxon>
        <taxon>Hypocreales</taxon>
        <taxon>Nectriaceae</taxon>
        <taxon>Fusarium</taxon>
    </lineage>
</organism>